<sequence>MGELGITPLPRYLANVLNAHKAYQLQRYYFQHLDRDY</sequence>
<accession>A0A160TFH0</accession>
<gene>
    <name evidence="1" type="ORF">MGWOODY_Tha2889</name>
</gene>
<protein>
    <submittedName>
        <fullName evidence="1">Uncharacterized protein</fullName>
    </submittedName>
</protein>
<name>A0A160TFH0_9ZZZZ</name>
<reference evidence="1" key="1">
    <citation type="submission" date="2015-10" db="EMBL/GenBank/DDBJ databases">
        <authorList>
            <person name="Gilbert D.G."/>
        </authorList>
    </citation>
    <scope>NUCLEOTIDE SEQUENCE</scope>
</reference>
<proteinExistence type="predicted"/>
<dbReference type="EMBL" id="CZQC01000071">
    <property type="protein sequence ID" value="CUS42813.1"/>
    <property type="molecule type" value="Genomic_DNA"/>
</dbReference>
<dbReference type="AlphaFoldDB" id="A0A160TFH0"/>
<evidence type="ECO:0000313" key="1">
    <source>
        <dbReference type="EMBL" id="CUS42813.1"/>
    </source>
</evidence>
<organism evidence="1">
    <name type="scientific">hydrothermal vent metagenome</name>
    <dbReference type="NCBI Taxonomy" id="652676"/>
    <lineage>
        <taxon>unclassified sequences</taxon>
        <taxon>metagenomes</taxon>
        <taxon>ecological metagenomes</taxon>
    </lineage>
</organism>